<dbReference type="InterPro" id="IPR000073">
    <property type="entry name" value="AB_hydrolase_1"/>
</dbReference>
<dbReference type="SUPFAM" id="SSF53474">
    <property type="entry name" value="alpha/beta-Hydrolases"/>
    <property type="match status" value="1"/>
</dbReference>
<evidence type="ECO:0000313" key="3">
    <source>
        <dbReference type="Proteomes" id="UP000645462"/>
    </source>
</evidence>
<dbReference type="InterPro" id="IPR026968">
    <property type="entry name" value="PcaD/CatD"/>
</dbReference>
<evidence type="ECO:0000259" key="1">
    <source>
        <dbReference type="Pfam" id="PF12697"/>
    </source>
</evidence>
<protein>
    <submittedName>
        <fullName evidence="2">3-oxoadipate enol-lactonase</fullName>
    </submittedName>
</protein>
<dbReference type="NCBIfam" id="TIGR02427">
    <property type="entry name" value="protocat_pcaD"/>
    <property type="match status" value="1"/>
</dbReference>
<feature type="domain" description="AB hydrolase-1" evidence="1">
    <location>
        <begin position="24"/>
        <end position="248"/>
    </location>
</feature>
<reference evidence="3" key="1">
    <citation type="journal article" date="2019" name="Int. J. Syst. Evol. Microbiol.">
        <title>The Global Catalogue of Microorganisms (GCM) 10K type strain sequencing project: providing services to taxonomists for standard genome sequencing and annotation.</title>
        <authorList>
            <consortium name="The Broad Institute Genomics Platform"/>
            <consortium name="The Broad Institute Genome Sequencing Center for Infectious Disease"/>
            <person name="Wu L."/>
            <person name="Ma J."/>
        </authorList>
    </citation>
    <scope>NUCLEOTIDE SEQUENCE [LARGE SCALE GENOMIC DNA]</scope>
    <source>
        <strain evidence="3">CGMCC 1.12478</strain>
    </source>
</reference>
<dbReference type="InterPro" id="IPR050266">
    <property type="entry name" value="AB_hydrolase_sf"/>
</dbReference>
<dbReference type="InterPro" id="IPR029058">
    <property type="entry name" value="AB_hydrolase_fold"/>
</dbReference>
<comment type="caution">
    <text evidence="2">The sequence shown here is derived from an EMBL/GenBank/DDBJ whole genome shotgun (WGS) entry which is preliminary data.</text>
</comment>
<dbReference type="PANTHER" id="PTHR43798:SF33">
    <property type="entry name" value="HYDROLASE, PUTATIVE (AFU_ORTHOLOGUE AFUA_2G14860)-RELATED"/>
    <property type="match status" value="1"/>
</dbReference>
<organism evidence="2 3">
    <name type="scientific">Marivita lacus</name>
    <dbReference type="NCBI Taxonomy" id="1323742"/>
    <lineage>
        <taxon>Bacteria</taxon>
        <taxon>Pseudomonadati</taxon>
        <taxon>Pseudomonadota</taxon>
        <taxon>Alphaproteobacteria</taxon>
        <taxon>Rhodobacterales</taxon>
        <taxon>Roseobacteraceae</taxon>
        <taxon>Marivita</taxon>
    </lineage>
</organism>
<dbReference type="Proteomes" id="UP000645462">
    <property type="component" value="Unassembled WGS sequence"/>
</dbReference>
<keyword evidence="3" id="KW-1185">Reference proteome</keyword>
<dbReference type="PANTHER" id="PTHR43798">
    <property type="entry name" value="MONOACYLGLYCEROL LIPASE"/>
    <property type="match status" value="1"/>
</dbReference>
<sequence>MKTVTSNGVTLHVQVQGPETGPVVLFANSLGTDLRVWDLLLPYLPDGLRIVRYDKGGHGLSDCPAAPYDMDTLVTDAEAIAVGLGLKEIVFVGLSIGGLIGQGLAARRPDLFRGLVLMDTAARIGSPEMWQDRIDALRTGGIASMADAILDRWFAPEMRNDATRLAPWRHMLTRTPVEGYIGCCAAIAGADFTETTRALTQPVMAMAGSEDGSTTPDLVRTTAELCNAAFHVIEGAGHLPCVEAPDTVGALISDFLKETGHV</sequence>
<dbReference type="RefSeq" id="WP_188481458.1">
    <property type="nucleotide sequence ID" value="NZ_BMFC01000003.1"/>
</dbReference>
<proteinExistence type="predicted"/>
<dbReference type="EMBL" id="BMFC01000003">
    <property type="protein sequence ID" value="GGB99730.1"/>
    <property type="molecule type" value="Genomic_DNA"/>
</dbReference>
<evidence type="ECO:0000313" key="2">
    <source>
        <dbReference type="EMBL" id="GGB99730.1"/>
    </source>
</evidence>
<gene>
    <name evidence="2" type="ORF">GCM10011363_15440</name>
</gene>
<accession>A0ABQ1KMZ8</accession>
<dbReference type="Gene3D" id="3.40.50.1820">
    <property type="entry name" value="alpha/beta hydrolase"/>
    <property type="match status" value="1"/>
</dbReference>
<name>A0ABQ1KMZ8_9RHOB</name>
<dbReference type="PRINTS" id="PR00111">
    <property type="entry name" value="ABHYDROLASE"/>
</dbReference>
<dbReference type="Pfam" id="PF12697">
    <property type="entry name" value="Abhydrolase_6"/>
    <property type="match status" value="1"/>
</dbReference>